<accession>A0ABQ2MY79</accession>
<organism evidence="2 3">
    <name type="scientific">Streptomyces lasiicapitis</name>
    <dbReference type="NCBI Taxonomy" id="1923961"/>
    <lineage>
        <taxon>Bacteria</taxon>
        <taxon>Bacillati</taxon>
        <taxon>Actinomycetota</taxon>
        <taxon>Actinomycetes</taxon>
        <taxon>Kitasatosporales</taxon>
        <taxon>Streptomycetaceae</taxon>
        <taxon>Streptomyces</taxon>
    </lineage>
</organism>
<protein>
    <submittedName>
        <fullName evidence="2">Uncharacterized protein</fullName>
    </submittedName>
</protein>
<comment type="caution">
    <text evidence="2">The sequence shown here is derived from an EMBL/GenBank/DDBJ whole genome shotgun (WGS) entry which is preliminary data.</text>
</comment>
<evidence type="ECO:0000256" key="1">
    <source>
        <dbReference type="SAM" id="MobiDB-lite"/>
    </source>
</evidence>
<proteinExistence type="predicted"/>
<evidence type="ECO:0000313" key="2">
    <source>
        <dbReference type="EMBL" id="GGO60185.1"/>
    </source>
</evidence>
<feature type="region of interest" description="Disordered" evidence="1">
    <location>
        <begin position="1"/>
        <end position="36"/>
    </location>
</feature>
<dbReference type="EMBL" id="BMNG01000034">
    <property type="protein sequence ID" value="GGO60185.1"/>
    <property type="molecule type" value="Genomic_DNA"/>
</dbReference>
<evidence type="ECO:0000313" key="3">
    <source>
        <dbReference type="Proteomes" id="UP000656881"/>
    </source>
</evidence>
<feature type="compositionally biased region" description="Basic and acidic residues" evidence="1">
    <location>
        <begin position="1"/>
        <end position="12"/>
    </location>
</feature>
<dbReference type="Proteomes" id="UP000656881">
    <property type="component" value="Unassembled WGS sequence"/>
</dbReference>
<name>A0ABQ2MY79_9ACTN</name>
<keyword evidence="3" id="KW-1185">Reference proteome</keyword>
<feature type="compositionally biased region" description="Gly residues" evidence="1">
    <location>
        <begin position="23"/>
        <end position="33"/>
    </location>
</feature>
<reference evidence="3" key="1">
    <citation type="journal article" date="2019" name="Int. J. Syst. Evol. Microbiol.">
        <title>The Global Catalogue of Microorganisms (GCM) 10K type strain sequencing project: providing services to taxonomists for standard genome sequencing and annotation.</title>
        <authorList>
            <consortium name="The Broad Institute Genomics Platform"/>
            <consortium name="The Broad Institute Genome Sequencing Center for Infectious Disease"/>
            <person name="Wu L."/>
            <person name="Ma J."/>
        </authorList>
    </citation>
    <scope>NUCLEOTIDE SEQUENCE [LARGE SCALE GENOMIC DNA]</scope>
    <source>
        <strain evidence="3">CGMCC 4.7349</strain>
    </source>
</reference>
<sequence>MPRSRPSPEPHGFRPSRGSVLGASGGNGSGGGPARLRRRVHRRLRPHQAQERRAQEVQADLGTVARRRIRPGHPWFNEAQFSHAGYAPLIERFATATEDAKKVA</sequence>
<gene>
    <name evidence="2" type="ORF">GCM10012286_83490</name>
</gene>